<name>A0A174I8P4_9FIRM</name>
<evidence type="ECO:0000259" key="1">
    <source>
        <dbReference type="Pfam" id="PF13154"/>
    </source>
</evidence>
<reference evidence="3" key="2">
    <citation type="journal article" date="2020" name="Cell Host Microbe">
        <title>Functional and Genomic Variation between Human-Derived Isolates of Lachnospiraceae Reveals Inter- and Intra-Species Diversity.</title>
        <authorList>
            <person name="Sorbara M.T."/>
            <person name="Littmann E.R."/>
            <person name="Fontana E."/>
            <person name="Moody T.U."/>
            <person name="Kohout C.E."/>
            <person name="Gjonbalaj M."/>
            <person name="Eaton V."/>
            <person name="Seok R."/>
            <person name="Leiner I.M."/>
            <person name="Pamer E.G."/>
        </authorList>
    </citation>
    <scope>NUCLEOTIDE SEQUENCE</scope>
    <source>
        <strain evidence="3">MSK.16.45</strain>
    </source>
</reference>
<dbReference type="SUPFAM" id="SSF56731">
    <property type="entry name" value="DNA primase core"/>
    <property type="match status" value="1"/>
</dbReference>
<protein>
    <submittedName>
        <fullName evidence="3">DUF3991 domain-containing protein</fullName>
    </submittedName>
</protein>
<dbReference type="Proteomes" id="UP000095602">
    <property type="component" value="Unassembled WGS sequence"/>
</dbReference>
<sequence>MDGRFTDEELAIAKSVDLCAVAESLGYTVKRIGKYHTLKEMDSIRIYNRSHWYRWSRQFDKGNNGGSQIDFLRVFCGMSVKEAVFWLLDFAGYRRIENPVKQPLVHQVSQKQTEERKPFVLPEPAGDNSYLISYLNQERGISRAVIDLFLKEGLIYESRHYHNVVFKGNDKNGVTRFASMRGVFDKQGKPFKCDVTGNDKNYGFNVVNENSTELVVFEAAIDLMSYVDIFTDYESNKLALGMLADAPLETFLREHPQITSIRFCLDRDEPGRKAAAELMRKYYELGYEVEDCPPPAGYKDYNEWLVAAKLNLNQMNQRADEPVRA</sequence>
<dbReference type="Pfam" id="PF13155">
    <property type="entry name" value="Toprim_2"/>
    <property type="match status" value="1"/>
</dbReference>
<accession>A0A174I8P4</accession>
<dbReference type="RefSeq" id="WP_055273078.1">
    <property type="nucleotide sequence ID" value="NZ_CZAJ01000006.1"/>
</dbReference>
<dbReference type="EMBL" id="JAAIMP010000011">
    <property type="protein sequence ID" value="NSC77430.1"/>
    <property type="molecule type" value="Genomic_DNA"/>
</dbReference>
<reference evidence="3" key="3">
    <citation type="submission" date="2020-02" db="EMBL/GenBank/DDBJ databases">
        <authorList>
            <person name="Littmann E."/>
            <person name="Sorbara M."/>
        </authorList>
    </citation>
    <scope>NUCLEOTIDE SEQUENCE</scope>
    <source>
        <strain evidence="3">MSK.16.45</strain>
    </source>
</reference>
<dbReference type="Proteomes" id="UP001193756">
    <property type="component" value="Unassembled WGS sequence"/>
</dbReference>
<dbReference type="Gene3D" id="3.40.1360.10">
    <property type="match status" value="1"/>
</dbReference>
<dbReference type="AlphaFoldDB" id="A0A174I8P4"/>
<evidence type="ECO:0000313" key="3">
    <source>
        <dbReference type="EMBL" id="NSC77430.1"/>
    </source>
</evidence>
<dbReference type="EMBL" id="CZAJ01000006">
    <property type="protein sequence ID" value="CUO83493.1"/>
    <property type="molecule type" value="Genomic_DNA"/>
</dbReference>
<organism evidence="2 4">
    <name type="scientific">Agathobacter rectalis</name>
    <dbReference type="NCBI Taxonomy" id="39491"/>
    <lineage>
        <taxon>Bacteria</taxon>
        <taxon>Bacillati</taxon>
        <taxon>Bacillota</taxon>
        <taxon>Clostridia</taxon>
        <taxon>Lachnospirales</taxon>
        <taxon>Lachnospiraceae</taxon>
        <taxon>Agathobacter</taxon>
    </lineage>
</organism>
<gene>
    <name evidence="2" type="ORF">ERS852497_00992</name>
    <name evidence="3" type="ORF">G4312_09090</name>
</gene>
<dbReference type="Pfam" id="PF13154">
    <property type="entry name" value="DUF3991"/>
    <property type="match status" value="1"/>
</dbReference>
<proteinExistence type="predicted"/>
<feature type="domain" description="DUF3991" evidence="1">
    <location>
        <begin position="133"/>
        <end position="205"/>
    </location>
</feature>
<evidence type="ECO:0000313" key="4">
    <source>
        <dbReference type="Proteomes" id="UP000095602"/>
    </source>
</evidence>
<dbReference type="SUPFAM" id="SSF57783">
    <property type="entry name" value="Zinc beta-ribbon"/>
    <property type="match status" value="1"/>
</dbReference>
<dbReference type="InterPro" id="IPR025054">
    <property type="entry name" value="DUF3991"/>
</dbReference>
<evidence type="ECO:0000313" key="2">
    <source>
        <dbReference type="EMBL" id="CUO83493.1"/>
    </source>
</evidence>
<reference evidence="2 4" key="1">
    <citation type="submission" date="2015-09" db="EMBL/GenBank/DDBJ databases">
        <authorList>
            <consortium name="Pathogen Informatics"/>
        </authorList>
    </citation>
    <scope>NUCLEOTIDE SEQUENCE [LARGE SCALE GENOMIC DNA]</scope>
    <source>
        <strain evidence="2 4">2789STDY5834884</strain>
    </source>
</reference>